<accession>A0A327R0H0</accession>
<dbReference type="RefSeq" id="WP_111624294.1">
    <property type="nucleotide sequence ID" value="NZ_QLLN01000005.1"/>
</dbReference>
<gene>
    <name evidence="1" type="ORF">LV92_02866</name>
</gene>
<evidence type="ECO:0000313" key="1">
    <source>
        <dbReference type="EMBL" id="RAJ10120.1"/>
    </source>
</evidence>
<name>A0A327R0H0_9FLAO</name>
<keyword evidence="2" id="KW-1185">Reference proteome</keyword>
<sequence>MKNIFKINLKGRTMFAAALVSLLFYNCSDYLDVNTDPNNPTVAPLDQLLTNIETNFNDITEFELFSAEILSAYVHQFTYREEQDQYGTRQDNSNIQNTWDNAYSVFGETDIIINQGTEENEMIMVGMAKIIKAYTATIIVNIWGDAPFTEAAQLADGLVSPVFDKQEDIYQNALTLIDEGIANINSGQGINPGTQDLFYGGSITQWTRFANTLKLKLYNEIRLSSMFDAGKLSALVAADNFMSGIADDFEYPYSTTQSPSDERNPLYTDSYLAGQATHYASPWFYEILKGWNPNIHNGVADPRLPYYFFNQLTPGQLPPDVGDPTTGDPKADYWDKNTGFHTIRFGSVSANRDFASRNSSTYPGIYPAGGKYDDGQGGAADTNAGTGAAPHRMLTYHEFLFIQAELIQASLIAGDAKAKLEEAMTAAFAKVDQVVSNSETSQSVPKLIGSTGVSNFIDGILVEFDAASDAKKMEIIMTQKWVSTFGDPYDQYNDYRRTGYPILANPNGPSPEYQLDNGDAWPLNDSETTLTRPYQVSLFWPQAELNVNENAPAQKDATTYKIFWDN</sequence>
<dbReference type="Proteomes" id="UP000249696">
    <property type="component" value="Unassembled WGS sequence"/>
</dbReference>
<dbReference type="Pfam" id="PF12771">
    <property type="entry name" value="SusD-like_2"/>
    <property type="match status" value="1"/>
</dbReference>
<reference evidence="1 2" key="1">
    <citation type="submission" date="2018-06" db="EMBL/GenBank/DDBJ databases">
        <title>Genomic Encyclopedia of Archaeal and Bacterial Type Strains, Phase II (KMG-II): from individual species to whole genera.</title>
        <authorList>
            <person name="Goeker M."/>
        </authorList>
    </citation>
    <scope>NUCLEOTIDE SEQUENCE [LARGE SCALE GENOMIC DNA]</scope>
    <source>
        <strain evidence="1 2">DSM 23522</strain>
    </source>
</reference>
<evidence type="ECO:0000313" key="2">
    <source>
        <dbReference type="Proteomes" id="UP000249696"/>
    </source>
</evidence>
<dbReference type="SUPFAM" id="SSF48452">
    <property type="entry name" value="TPR-like"/>
    <property type="match status" value="1"/>
</dbReference>
<organism evidence="1 2">
    <name type="scientific">Arenibacter echinorum</name>
    <dbReference type="NCBI Taxonomy" id="440515"/>
    <lineage>
        <taxon>Bacteria</taxon>
        <taxon>Pseudomonadati</taxon>
        <taxon>Bacteroidota</taxon>
        <taxon>Flavobacteriia</taxon>
        <taxon>Flavobacteriales</taxon>
        <taxon>Flavobacteriaceae</taxon>
        <taxon>Arenibacter</taxon>
    </lineage>
</organism>
<proteinExistence type="predicted"/>
<dbReference type="InterPro" id="IPR011990">
    <property type="entry name" value="TPR-like_helical_dom_sf"/>
</dbReference>
<dbReference type="Gene3D" id="1.25.40.390">
    <property type="match status" value="1"/>
</dbReference>
<protein>
    <submittedName>
        <fullName evidence="1">SusD-like starch-binding protein associating with outer membrane</fullName>
    </submittedName>
</protein>
<dbReference type="EMBL" id="QLLN01000005">
    <property type="protein sequence ID" value="RAJ10120.1"/>
    <property type="molecule type" value="Genomic_DNA"/>
</dbReference>
<dbReference type="InterPro" id="IPR041662">
    <property type="entry name" value="SusD-like_2"/>
</dbReference>
<comment type="caution">
    <text evidence="1">The sequence shown here is derived from an EMBL/GenBank/DDBJ whole genome shotgun (WGS) entry which is preliminary data.</text>
</comment>
<dbReference type="AlphaFoldDB" id="A0A327R0H0"/>
<dbReference type="OrthoDB" id="725917at2"/>